<dbReference type="SMART" id="SM00873">
    <property type="entry name" value="B3_4"/>
    <property type="match status" value="1"/>
</dbReference>
<dbReference type="InterPro" id="IPR045060">
    <property type="entry name" value="Phe-tRNA-ligase_IIc_bsu"/>
</dbReference>
<dbReference type="InterPro" id="IPR009061">
    <property type="entry name" value="DNA-bd_dom_put_sf"/>
</dbReference>
<keyword evidence="13 15" id="KW-0030">Aminoacyl-tRNA synthetase</keyword>
<evidence type="ECO:0000256" key="7">
    <source>
        <dbReference type="ARBA" id="ARBA00022723"/>
    </source>
</evidence>
<dbReference type="Gene3D" id="2.40.50.140">
    <property type="entry name" value="Nucleic acid-binding proteins"/>
    <property type="match status" value="1"/>
</dbReference>
<dbReference type="FunFam" id="3.30.70.380:FF:000001">
    <property type="entry name" value="Phenylalanine--tRNA ligase beta subunit"/>
    <property type="match status" value="1"/>
</dbReference>
<evidence type="ECO:0000256" key="13">
    <source>
        <dbReference type="ARBA" id="ARBA00023146"/>
    </source>
</evidence>
<evidence type="ECO:0000256" key="10">
    <source>
        <dbReference type="ARBA" id="ARBA00022842"/>
    </source>
</evidence>
<dbReference type="HAMAP" id="MF_00283">
    <property type="entry name" value="Phe_tRNA_synth_beta1"/>
    <property type="match status" value="1"/>
</dbReference>
<dbReference type="SUPFAM" id="SSF46955">
    <property type="entry name" value="Putative DNA-binding domain"/>
    <property type="match status" value="1"/>
</dbReference>
<dbReference type="FunFam" id="3.50.40.10:FF:000001">
    <property type="entry name" value="Phenylalanine--tRNA ligase beta subunit"/>
    <property type="match status" value="1"/>
</dbReference>
<dbReference type="InterPro" id="IPR020825">
    <property type="entry name" value="Phe-tRNA_synthase-like_B3/B4"/>
</dbReference>
<dbReference type="Pfam" id="PF17759">
    <property type="entry name" value="tRNA_synthFbeta"/>
    <property type="match status" value="1"/>
</dbReference>
<evidence type="ECO:0000256" key="3">
    <source>
        <dbReference type="ARBA" id="ARBA00011209"/>
    </source>
</evidence>
<feature type="binding site" evidence="15">
    <location>
        <position position="462"/>
    </location>
    <ligand>
        <name>Mg(2+)</name>
        <dbReference type="ChEBI" id="CHEBI:18420"/>
        <note>shared with alpha subunit</note>
    </ligand>
</feature>
<dbReference type="SUPFAM" id="SSF50249">
    <property type="entry name" value="Nucleic acid-binding proteins"/>
    <property type="match status" value="1"/>
</dbReference>
<dbReference type="SUPFAM" id="SSF54991">
    <property type="entry name" value="Anticodon-binding domain of PheRS"/>
    <property type="match status" value="1"/>
</dbReference>
<dbReference type="SUPFAM" id="SSF55681">
    <property type="entry name" value="Class II aaRS and biotin synthetases"/>
    <property type="match status" value="1"/>
</dbReference>
<dbReference type="SUPFAM" id="SSF56037">
    <property type="entry name" value="PheT/TilS domain"/>
    <property type="match status" value="1"/>
</dbReference>
<comment type="subcellular location">
    <subcellularLocation>
        <location evidence="1 15">Cytoplasm</location>
    </subcellularLocation>
</comment>
<evidence type="ECO:0000256" key="1">
    <source>
        <dbReference type="ARBA" id="ARBA00004496"/>
    </source>
</evidence>
<dbReference type="Pfam" id="PF03147">
    <property type="entry name" value="FDX-ACB"/>
    <property type="match status" value="1"/>
</dbReference>
<evidence type="ECO:0000259" key="18">
    <source>
        <dbReference type="PROSITE" id="PS51447"/>
    </source>
</evidence>
<dbReference type="InterPro" id="IPR036690">
    <property type="entry name" value="Fdx_antiC-bd_sf"/>
</dbReference>
<evidence type="ECO:0000256" key="11">
    <source>
        <dbReference type="ARBA" id="ARBA00022884"/>
    </source>
</evidence>
<dbReference type="InterPro" id="IPR012340">
    <property type="entry name" value="NA-bd_OB-fold"/>
</dbReference>
<evidence type="ECO:0000256" key="6">
    <source>
        <dbReference type="ARBA" id="ARBA00022598"/>
    </source>
</evidence>
<dbReference type="EMBL" id="AJ937767">
    <property type="protein sequence ID" value="CAI78604.1"/>
    <property type="molecule type" value="Genomic_DNA"/>
</dbReference>
<evidence type="ECO:0000256" key="2">
    <source>
        <dbReference type="ARBA" id="ARBA00008653"/>
    </source>
</evidence>
<keyword evidence="11 16" id="KW-0694">RNA-binding</keyword>
<feature type="domain" description="B5" evidence="19">
    <location>
        <begin position="401"/>
        <end position="478"/>
    </location>
</feature>
<dbReference type="GO" id="GO:0004826">
    <property type="term" value="F:phenylalanine-tRNA ligase activity"/>
    <property type="evidence" value="ECO:0007669"/>
    <property type="project" value="UniProtKB-UniRule"/>
</dbReference>
<organism evidence="20">
    <name type="scientific">uncultured delta proteobacterium</name>
    <dbReference type="NCBI Taxonomy" id="34034"/>
    <lineage>
        <taxon>Bacteria</taxon>
        <taxon>Deltaproteobacteria</taxon>
        <taxon>environmental samples</taxon>
    </lineage>
</organism>
<dbReference type="InterPro" id="IPR005147">
    <property type="entry name" value="tRNA_synthase_B5-dom"/>
</dbReference>
<comment type="subunit">
    <text evidence="3 15">Tetramer of two alpha and two beta subunits.</text>
</comment>
<dbReference type="InterPro" id="IPR041616">
    <property type="entry name" value="PheRS_beta_core"/>
</dbReference>
<dbReference type="GO" id="GO:0000049">
    <property type="term" value="F:tRNA binding"/>
    <property type="evidence" value="ECO:0007669"/>
    <property type="project" value="UniProtKB-UniRule"/>
</dbReference>
<feature type="binding site" evidence="15">
    <location>
        <position position="456"/>
    </location>
    <ligand>
        <name>Mg(2+)</name>
        <dbReference type="ChEBI" id="CHEBI:18420"/>
        <note>shared with alpha subunit</note>
    </ligand>
</feature>
<dbReference type="GO" id="GO:0006432">
    <property type="term" value="P:phenylalanyl-tRNA aminoacylation"/>
    <property type="evidence" value="ECO:0007669"/>
    <property type="project" value="UniProtKB-UniRule"/>
</dbReference>
<dbReference type="InterPro" id="IPR004532">
    <property type="entry name" value="Phe-tRNA-ligase_IIc_bsu_bact"/>
</dbReference>
<dbReference type="GO" id="GO:0000287">
    <property type="term" value="F:magnesium ion binding"/>
    <property type="evidence" value="ECO:0007669"/>
    <property type="project" value="UniProtKB-UniRule"/>
</dbReference>
<dbReference type="Gene3D" id="3.30.56.10">
    <property type="match status" value="2"/>
</dbReference>
<dbReference type="InterPro" id="IPR005121">
    <property type="entry name" value="Fdx_antiC-bd"/>
</dbReference>
<evidence type="ECO:0000256" key="12">
    <source>
        <dbReference type="ARBA" id="ARBA00022917"/>
    </source>
</evidence>
<dbReference type="PROSITE" id="PS51483">
    <property type="entry name" value="B5"/>
    <property type="match status" value="1"/>
</dbReference>
<evidence type="ECO:0000256" key="15">
    <source>
        <dbReference type="HAMAP-Rule" id="MF_00283"/>
    </source>
</evidence>
<evidence type="ECO:0000256" key="8">
    <source>
        <dbReference type="ARBA" id="ARBA00022741"/>
    </source>
</evidence>
<dbReference type="PROSITE" id="PS51447">
    <property type="entry name" value="FDX_ACB"/>
    <property type="match status" value="1"/>
</dbReference>
<dbReference type="InterPro" id="IPR002547">
    <property type="entry name" value="tRNA-bd_dom"/>
</dbReference>
<keyword evidence="6 15" id="KW-0436">Ligase</keyword>
<comment type="catalytic activity">
    <reaction evidence="14 15">
        <text>tRNA(Phe) + L-phenylalanine + ATP = L-phenylalanyl-tRNA(Phe) + AMP + diphosphate + H(+)</text>
        <dbReference type="Rhea" id="RHEA:19413"/>
        <dbReference type="Rhea" id="RHEA-COMP:9668"/>
        <dbReference type="Rhea" id="RHEA-COMP:9699"/>
        <dbReference type="ChEBI" id="CHEBI:15378"/>
        <dbReference type="ChEBI" id="CHEBI:30616"/>
        <dbReference type="ChEBI" id="CHEBI:33019"/>
        <dbReference type="ChEBI" id="CHEBI:58095"/>
        <dbReference type="ChEBI" id="CHEBI:78442"/>
        <dbReference type="ChEBI" id="CHEBI:78531"/>
        <dbReference type="ChEBI" id="CHEBI:456215"/>
        <dbReference type="EC" id="6.1.1.20"/>
    </reaction>
</comment>
<feature type="binding site" evidence="15">
    <location>
        <position position="466"/>
    </location>
    <ligand>
        <name>Mg(2+)</name>
        <dbReference type="ChEBI" id="CHEBI:18420"/>
        <note>shared with alpha subunit</note>
    </ligand>
</feature>
<evidence type="ECO:0000256" key="5">
    <source>
        <dbReference type="ARBA" id="ARBA00022555"/>
    </source>
</evidence>
<feature type="binding site" evidence="15">
    <location>
        <position position="465"/>
    </location>
    <ligand>
        <name>Mg(2+)</name>
        <dbReference type="ChEBI" id="CHEBI:18420"/>
        <note>shared with alpha subunit</note>
    </ligand>
</feature>
<evidence type="ECO:0000313" key="20">
    <source>
        <dbReference type="EMBL" id="CAI78604.1"/>
    </source>
</evidence>
<dbReference type="InterPro" id="IPR033714">
    <property type="entry name" value="tRNA_bind_bactPheRS"/>
</dbReference>
<evidence type="ECO:0000256" key="9">
    <source>
        <dbReference type="ARBA" id="ARBA00022840"/>
    </source>
</evidence>
<dbReference type="GO" id="GO:0009328">
    <property type="term" value="C:phenylalanine-tRNA ligase complex"/>
    <property type="evidence" value="ECO:0007669"/>
    <property type="project" value="TreeGrafter"/>
</dbReference>
<sequence length="803" mass="89553">MIVSLSWLKQYIDISISPVELSECLTMAGLEVEGMEYPNNFLKDVIVAEVISTCKHINADHLMVCQVDNGAEHVQVVCGAPNVRAGAKYPLALPGATMPNNMTISRSKLRGEVSNGMLCSAKELNIGDNQSGIMELDYSYETGTSILKTMNLNEVIFELSVTPNRPDWLSVTGVAREISALLNIPFKMPEIFVNETGEDIKILTQVTNEAPELCQRYAARVIEGITIKESPKWLKERLKSVGIRSINNVVDITNFVLMELGQPLHAFDFDLLEEQRIVIKKAGNEFLFNTLDGAQHKLDPSSLMICDGNKPVAIAGIMGGENSEIHAGTTRVFLESAYFNPPDIRKISKQTGIRTESSYRFERGVDPDCVVFALNRAACLISELAGGRIAKGVIDCYPEPIQQSVIKLSTSSVNKMLGLKLSSKDIRGYLQALGMYIDTGEDSDILLVTPPNFRQDIKRSVDLIEEVARMHGYDKIPVTFPTTEVIASPQYQHQELREKSHQSMVSLGFMEIINYSFISRDSIANLGLSPDSELIKAVEIKNPLSEDQSIMRTTLIPGILNTMRGNLNHKNLNLSLFEIGKVFIPTSNELPDEREMLIALITGKRTNLSWMGKNDPVDFFDIKGVLETLFEQMSLPSPELKENNNITYLSNSQNAAILINGKAVGEIGMISKKVKAAFDLKQDAFIFQLDLAKLMPFALSIPTFKHIFKFPAVERDIAIVVDEHVKWSEVLFAIKNIRISILEKIELFDIFRDAEKVGQGRKSMAINFLFRSEIKTLNDNEVNKSINKIIQTLSKVINAILRV</sequence>
<keyword evidence="8 15" id="KW-0547">Nucleotide-binding</keyword>
<evidence type="ECO:0000256" key="14">
    <source>
        <dbReference type="ARBA" id="ARBA00049255"/>
    </source>
</evidence>
<name>Q2YZU4_9DELT</name>
<dbReference type="EC" id="6.1.1.20" evidence="15"/>
<comment type="cofactor">
    <cofactor evidence="15">
        <name>Mg(2+)</name>
        <dbReference type="ChEBI" id="CHEBI:18420"/>
    </cofactor>
    <text evidence="15">Binds 2 magnesium ions per tetramer.</text>
</comment>
<dbReference type="PROSITE" id="PS50886">
    <property type="entry name" value="TRBD"/>
    <property type="match status" value="1"/>
</dbReference>
<dbReference type="PANTHER" id="PTHR10947">
    <property type="entry name" value="PHENYLALANYL-TRNA SYNTHETASE BETA CHAIN AND LEUCINE-RICH REPEAT-CONTAINING PROTEIN 47"/>
    <property type="match status" value="1"/>
</dbReference>
<evidence type="ECO:0000259" key="19">
    <source>
        <dbReference type="PROSITE" id="PS51483"/>
    </source>
</evidence>
<dbReference type="InterPro" id="IPR045864">
    <property type="entry name" value="aa-tRNA-synth_II/BPL/LPL"/>
</dbReference>
<dbReference type="CDD" id="cd00769">
    <property type="entry name" value="PheRS_beta_core"/>
    <property type="match status" value="1"/>
</dbReference>
<dbReference type="SMART" id="SM00874">
    <property type="entry name" value="B5"/>
    <property type="match status" value="1"/>
</dbReference>
<evidence type="ECO:0000256" key="4">
    <source>
        <dbReference type="ARBA" id="ARBA00022490"/>
    </source>
</evidence>
<dbReference type="Pfam" id="PF03483">
    <property type="entry name" value="B3_4"/>
    <property type="match status" value="1"/>
</dbReference>
<comment type="similarity">
    <text evidence="2 15">Belongs to the phenylalanyl-tRNA synthetase beta subunit family. Type 1 subfamily.</text>
</comment>
<reference evidence="20" key="1">
    <citation type="journal article" date="2005" name="Environ. Microbiol.">
        <title>Lateral gene transfer and phylogenetic assignment of environmental fosmid clones.</title>
        <authorList>
            <person name="Nesbo C.L."/>
            <person name="Boucher Y."/>
            <person name="Dlutek M."/>
            <person name="Doolittle F.W."/>
        </authorList>
    </citation>
    <scope>NUCLEOTIDE SEQUENCE</scope>
</reference>
<feature type="domain" description="FDX-ACB" evidence="18">
    <location>
        <begin position="708"/>
        <end position="802"/>
    </location>
</feature>
<dbReference type="Gene3D" id="3.50.40.10">
    <property type="entry name" value="Phenylalanyl-trna Synthetase, Chain B, domain 3"/>
    <property type="match status" value="1"/>
</dbReference>
<dbReference type="Pfam" id="PF03484">
    <property type="entry name" value="B5"/>
    <property type="match status" value="1"/>
</dbReference>
<dbReference type="PANTHER" id="PTHR10947:SF0">
    <property type="entry name" value="PHENYLALANINE--TRNA LIGASE BETA SUBUNIT"/>
    <property type="match status" value="1"/>
</dbReference>
<dbReference type="CDD" id="cd02796">
    <property type="entry name" value="tRNA_bind_bactPheRS"/>
    <property type="match status" value="1"/>
</dbReference>
<dbReference type="SMART" id="SM00896">
    <property type="entry name" value="FDX-ACB"/>
    <property type="match status" value="1"/>
</dbReference>
<dbReference type="NCBIfam" id="NF045760">
    <property type="entry name" value="YtpR"/>
    <property type="match status" value="1"/>
</dbReference>
<keyword evidence="7 15" id="KW-0479">Metal-binding</keyword>
<keyword evidence="4 15" id="KW-0963">Cytoplasm</keyword>
<dbReference type="GO" id="GO:0005524">
    <property type="term" value="F:ATP binding"/>
    <property type="evidence" value="ECO:0007669"/>
    <property type="project" value="UniProtKB-UniRule"/>
</dbReference>
<keyword evidence="9 15" id="KW-0067">ATP-binding</keyword>
<feature type="domain" description="TRNA-binding" evidence="17">
    <location>
        <begin position="39"/>
        <end position="147"/>
    </location>
</feature>
<dbReference type="AlphaFoldDB" id="Q2YZU4"/>
<dbReference type="InterPro" id="IPR005146">
    <property type="entry name" value="B3/B4_tRNA-bd"/>
</dbReference>
<dbReference type="FunFam" id="2.40.50.140:FF:000045">
    <property type="entry name" value="Phenylalanine--tRNA ligase beta subunit"/>
    <property type="match status" value="1"/>
</dbReference>
<keyword evidence="12 15" id="KW-0648">Protein biosynthesis</keyword>
<dbReference type="Gene3D" id="3.30.70.380">
    <property type="entry name" value="Ferrodoxin-fold anticodon-binding domain"/>
    <property type="match status" value="1"/>
</dbReference>
<evidence type="ECO:0000259" key="17">
    <source>
        <dbReference type="PROSITE" id="PS50886"/>
    </source>
</evidence>
<keyword evidence="10 15" id="KW-0460">Magnesium</keyword>
<accession>Q2YZU4</accession>
<protein>
    <recommendedName>
        <fullName evidence="15">Phenylalanine--tRNA ligase beta subunit</fullName>
        <ecNumber evidence="15">6.1.1.20</ecNumber>
    </recommendedName>
    <alternativeName>
        <fullName evidence="15">Phenylalanyl-tRNA synthetase beta subunit</fullName>
        <shortName evidence="15">PheRS</shortName>
    </alternativeName>
</protein>
<dbReference type="Pfam" id="PF01588">
    <property type="entry name" value="tRNA_bind"/>
    <property type="match status" value="1"/>
</dbReference>
<proteinExistence type="inferred from homology"/>
<evidence type="ECO:0000256" key="16">
    <source>
        <dbReference type="PROSITE-ProRule" id="PRU00209"/>
    </source>
</evidence>
<dbReference type="Gene3D" id="3.30.930.10">
    <property type="entry name" value="Bira Bifunctional Protein, Domain 2"/>
    <property type="match status" value="1"/>
</dbReference>
<keyword evidence="5 16" id="KW-0820">tRNA-binding</keyword>
<dbReference type="NCBIfam" id="TIGR00472">
    <property type="entry name" value="pheT_bact"/>
    <property type="match status" value="1"/>
</dbReference>
<gene>
    <name evidence="15 20" type="primary">pheT</name>
</gene>